<keyword evidence="1" id="KW-0472">Membrane</keyword>
<accession>A0A086ZFY6</accession>
<evidence type="ECO:0000313" key="3">
    <source>
        <dbReference type="Proteomes" id="UP000029096"/>
    </source>
</evidence>
<feature type="transmembrane region" description="Helical" evidence="1">
    <location>
        <begin position="76"/>
        <end position="97"/>
    </location>
</feature>
<dbReference type="eggNOG" id="COG0627">
    <property type="taxonomic scope" value="Bacteria"/>
</dbReference>
<dbReference type="SUPFAM" id="SSF53474">
    <property type="entry name" value="alpha/beta-Hydrolases"/>
    <property type="match status" value="1"/>
</dbReference>
<dbReference type="Proteomes" id="UP000029096">
    <property type="component" value="Unassembled WGS sequence"/>
</dbReference>
<feature type="transmembrane region" description="Helical" evidence="1">
    <location>
        <begin position="104"/>
        <end position="122"/>
    </location>
</feature>
<dbReference type="Pfam" id="PF00756">
    <property type="entry name" value="Esterase"/>
    <property type="match status" value="1"/>
</dbReference>
<dbReference type="InterPro" id="IPR000801">
    <property type="entry name" value="Esterase-like"/>
</dbReference>
<dbReference type="PANTHER" id="PTHR48098">
    <property type="entry name" value="ENTEROCHELIN ESTERASE-RELATED"/>
    <property type="match status" value="1"/>
</dbReference>
<dbReference type="EMBL" id="JGYP01000002">
    <property type="protein sequence ID" value="KFI45436.1"/>
    <property type="molecule type" value="Genomic_DNA"/>
</dbReference>
<evidence type="ECO:0000313" key="2">
    <source>
        <dbReference type="EMBL" id="KFI45436.1"/>
    </source>
</evidence>
<dbReference type="Gene3D" id="3.40.50.1820">
    <property type="entry name" value="alpha/beta hydrolase"/>
    <property type="match status" value="1"/>
</dbReference>
<keyword evidence="1" id="KW-1133">Transmembrane helix</keyword>
<keyword evidence="1" id="KW-0812">Transmembrane</keyword>
<reference evidence="2 3" key="1">
    <citation type="submission" date="2014-03" db="EMBL/GenBank/DDBJ databases">
        <title>Genomics of Bifidobacteria.</title>
        <authorList>
            <person name="Ventura M."/>
            <person name="Milani C."/>
            <person name="Lugli G.A."/>
        </authorList>
    </citation>
    <scope>NUCLEOTIDE SEQUENCE [LARGE SCALE GENOMIC DNA]</scope>
    <source>
        <strain evidence="2 3">DSM 22767</strain>
    </source>
</reference>
<protein>
    <submittedName>
        <fullName evidence="2">Putative esterase</fullName>
    </submittedName>
</protein>
<dbReference type="OrthoDB" id="3723842at2"/>
<feature type="transmembrane region" description="Helical" evidence="1">
    <location>
        <begin position="43"/>
        <end position="64"/>
    </location>
</feature>
<name>A0A086ZFY6_9BIFI</name>
<comment type="caution">
    <text evidence="2">The sequence shown here is derived from an EMBL/GenBank/DDBJ whole genome shotgun (WGS) entry which is preliminary data.</text>
</comment>
<dbReference type="InterPro" id="IPR050583">
    <property type="entry name" value="Mycobacterial_A85_antigen"/>
</dbReference>
<dbReference type="InterPro" id="IPR029058">
    <property type="entry name" value="AB_hydrolase_fold"/>
</dbReference>
<dbReference type="RefSeq" id="WP_033521130.1">
    <property type="nucleotide sequence ID" value="NZ_JDUS01000005.1"/>
</dbReference>
<sequence length="459" mass="49608">MDWLFNIHLITGWLPKTMIALTVAGIVMVVVLKSSTGWFKPLLTQLAWGVAGLAVGGLVIWLLSDVFKVFGVSLGWKVMLTIAVGIAVITALAAAAVQSRGARRVMAVITVVLALLTCLLRVDSIYGEYTTLGSVFGHTQFSPLDLSKVHKNTTTVEAWKAEAEKGALPIVPKKGEVHSITIPSSDNRFRPRTANVYLPPAALSDNPPALPVMIVLAGQPGSPDRYFTAGQLGVMLNNYAAKHQGLAPIAVSPDQNGSLTRNTLCADTPEYGNAETYLVSDVTRWVKQHLPVQHTADAWLIGGFSQGGTCATQLGPAYPHIYGHIFSAGGEIEPTVGSHEKTVDEYFDKDEAKFDRHVPIKIIKRHAPSTQTWFSIAGQWDQKSQKNQTAISTAAMDAGMRTTTVISQGTGHDWHTVQNGMLAQIDLFGTQTGLGKTHRNIKGYSKIKVVTANTNQYTD</sequence>
<dbReference type="PANTHER" id="PTHR48098:SF1">
    <property type="entry name" value="DIACYLGLYCEROL ACYLTRANSFERASE_MYCOLYLTRANSFERASE AG85A"/>
    <property type="match status" value="1"/>
</dbReference>
<evidence type="ECO:0000256" key="1">
    <source>
        <dbReference type="SAM" id="Phobius"/>
    </source>
</evidence>
<gene>
    <name evidence="2" type="ORF">BBOH_1155</name>
</gene>
<keyword evidence="3" id="KW-1185">Reference proteome</keyword>
<proteinExistence type="predicted"/>
<dbReference type="STRING" id="1437606.BBOH_1155"/>
<feature type="transmembrane region" description="Helical" evidence="1">
    <location>
        <begin position="12"/>
        <end position="31"/>
    </location>
</feature>
<dbReference type="AlphaFoldDB" id="A0A086ZFY6"/>
<dbReference type="GO" id="GO:0016747">
    <property type="term" value="F:acyltransferase activity, transferring groups other than amino-acyl groups"/>
    <property type="evidence" value="ECO:0007669"/>
    <property type="project" value="TreeGrafter"/>
</dbReference>
<organism evidence="2 3">
    <name type="scientific">Bifidobacterium bohemicum DSM 22767</name>
    <dbReference type="NCBI Taxonomy" id="1437606"/>
    <lineage>
        <taxon>Bacteria</taxon>
        <taxon>Bacillati</taxon>
        <taxon>Actinomycetota</taxon>
        <taxon>Actinomycetes</taxon>
        <taxon>Bifidobacteriales</taxon>
        <taxon>Bifidobacteriaceae</taxon>
        <taxon>Bifidobacterium</taxon>
    </lineage>
</organism>